<feature type="signal peptide" evidence="2">
    <location>
        <begin position="1"/>
        <end position="28"/>
    </location>
</feature>
<dbReference type="PANTHER" id="PTHR22901">
    <property type="entry name" value="SIALATE O-ACETYLESTERASE"/>
    <property type="match status" value="1"/>
</dbReference>
<feature type="chain" id="PRO_5008088878" description="Sialate O-acetylesterase domain-containing protein" evidence="2">
    <location>
        <begin position="29"/>
        <end position="1034"/>
    </location>
</feature>
<comment type="caution">
    <text evidence="4">The sequence shown here is derived from an EMBL/GenBank/DDBJ whole genome shotgun (WGS) entry which is preliminary data.</text>
</comment>
<dbReference type="EMBL" id="LRRQ01000127">
    <property type="protein sequence ID" value="OAM88539.1"/>
    <property type="molecule type" value="Genomic_DNA"/>
</dbReference>
<dbReference type="InterPro" id="IPR036514">
    <property type="entry name" value="SGNH_hydro_sf"/>
</dbReference>
<organism evidence="4 5">
    <name type="scientific">Termitidicoccus mucosus</name>
    <dbReference type="NCBI Taxonomy" id="1184151"/>
    <lineage>
        <taxon>Bacteria</taxon>
        <taxon>Pseudomonadati</taxon>
        <taxon>Verrucomicrobiota</taxon>
        <taxon>Opitutia</taxon>
        <taxon>Opitutales</taxon>
        <taxon>Opitutaceae</taxon>
        <taxon>Termitidicoccus</taxon>
    </lineage>
</organism>
<dbReference type="RefSeq" id="WP_068771488.1">
    <property type="nucleotide sequence ID" value="NZ_CP109796.1"/>
</dbReference>
<dbReference type="GO" id="GO:0001681">
    <property type="term" value="F:sialate O-acetylesterase activity"/>
    <property type="evidence" value="ECO:0007669"/>
    <property type="project" value="InterPro"/>
</dbReference>
<keyword evidence="1" id="KW-0378">Hydrolase</keyword>
<gene>
    <name evidence="4" type="ORF">AW736_17040</name>
</gene>
<dbReference type="SUPFAM" id="SSF52266">
    <property type="entry name" value="SGNH hydrolase"/>
    <property type="match status" value="1"/>
</dbReference>
<evidence type="ECO:0000256" key="2">
    <source>
        <dbReference type="SAM" id="SignalP"/>
    </source>
</evidence>
<dbReference type="PANTHER" id="PTHR22901:SF0">
    <property type="entry name" value="SIALATE O-ACETYLESTERASE"/>
    <property type="match status" value="1"/>
</dbReference>
<proteinExistence type="predicted"/>
<dbReference type="Gene3D" id="3.40.50.1110">
    <property type="entry name" value="SGNH hydrolase"/>
    <property type="match status" value="1"/>
</dbReference>
<dbReference type="InterPro" id="IPR005181">
    <property type="entry name" value="SASA"/>
</dbReference>
<accession>A0A178IHH5</accession>
<dbReference type="AlphaFoldDB" id="A0A178IHH5"/>
<dbReference type="SUPFAM" id="SSF51445">
    <property type="entry name" value="(Trans)glycosidases"/>
    <property type="match status" value="2"/>
</dbReference>
<dbReference type="Proteomes" id="UP000078486">
    <property type="component" value="Unassembled WGS sequence"/>
</dbReference>
<evidence type="ECO:0000259" key="3">
    <source>
        <dbReference type="Pfam" id="PF03629"/>
    </source>
</evidence>
<evidence type="ECO:0000256" key="1">
    <source>
        <dbReference type="ARBA" id="ARBA00022801"/>
    </source>
</evidence>
<evidence type="ECO:0000313" key="5">
    <source>
        <dbReference type="Proteomes" id="UP000078486"/>
    </source>
</evidence>
<protein>
    <recommendedName>
        <fullName evidence="3">Sialate O-acetylesterase domain-containing protein</fullName>
    </recommendedName>
</protein>
<dbReference type="InterPro" id="IPR039329">
    <property type="entry name" value="SIAE"/>
</dbReference>
<dbReference type="Pfam" id="PF03629">
    <property type="entry name" value="SASA"/>
    <property type="match status" value="1"/>
</dbReference>
<feature type="domain" description="Sialate O-acetylesterase" evidence="3">
    <location>
        <begin position="657"/>
        <end position="916"/>
    </location>
</feature>
<reference evidence="4 5" key="1">
    <citation type="submission" date="2016-01" db="EMBL/GenBank/DDBJ databases">
        <title>High potential of lignocellulose degradation of a new Verrucomicrobia species.</title>
        <authorList>
            <person name="Wang Y."/>
            <person name="Shi Y."/>
            <person name="Qiu Z."/>
            <person name="Liu S."/>
            <person name="Yang H."/>
        </authorList>
    </citation>
    <scope>NUCLEOTIDE SEQUENCE [LARGE SCALE GENOMIC DNA]</scope>
    <source>
        <strain evidence="4 5">TSB47</strain>
    </source>
</reference>
<keyword evidence="2" id="KW-0732">Signal</keyword>
<dbReference type="InterPro" id="IPR013785">
    <property type="entry name" value="Aldolase_TIM"/>
</dbReference>
<dbReference type="GO" id="GO:0005975">
    <property type="term" value="P:carbohydrate metabolic process"/>
    <property type="evidence" value="ECO:0007669"/>
    <property type="project" value="TreeGrafter"/>
</dbReference>
<keyword evidence="5" id="KW-1185">Reference proteome</keyword>
<dbReference type="Gene3D" id="3.20.20.70">
    <property type="entry name" value="Aldolase class I"/>
    <property type="match status" value="1"/>
</dbReference>
<sequence length="1034" mass="113724">MKTNPKKAGLFTLCGLALLAICPAPVNAADATPSAPARPGKASFRVLHSNDATNIVNCLWTQFPVRPPVKDKFIRDSVAEVAGHGIDVHMMQPGYGWVPWWQSEVLPMSEQAAWKKSKNIRLHYYETYILNGGDLMSVFVDECRKTGQQAFASFRMNDQHHIFAADNGKVPEPEFSRRAGICPFYVENPQWRIGDDGYADLPGQLSMDFAVPQVREYRLKQIRELVDKYDIDGLELDFVRHWALFNQRKTTSSQRAEILTSMVRQIREILDAKGARAGRYLWLGMRIPAYPWMHDPMGVNLSKLASEAGVGIINASAHYYTDAQMPIAELRKQLPDDVALYAELHYTGARGTDFDAGGGQMVSARRRCTPLQLCTTAYLARRRGADAVSTFNFQYYRAMYGKAASGFATTAEPPYEVFEKISDLDWLAQQPQHYFASGDNNPMRPEARKFPAQMKAGIAEKVFMDMTPPAGGWLADGKLRIQSRRSLGDSAWKARLNGVPLKSTEDVSAPYPEPYREGLGSPANYRAWVVPAGLLKDGENIFEFSYKGDLESVTFRYMDVLLPGVAAASALLPGKSDAIRPGTPFGNNAVLQAGMKVPVWGTASPGQRVAVSFAGQNKETTASDKGNWRLDLDPMPAGTSGNLVIGDKTFTNVVTGEVWFVGGQSNAAFSLKHATPNANAEIARASFPQIRVWTSKYTIAGTPQNFGEGEWRVCTPATAGDFTGMGYFFAKSLTAARDGVPVGIISCNRSGAPIFSMMPAQVFDRNQNARKVAANYAEQLEKFPQSTHLAKAVIWNGMIYPLSPYAMRGVLWNQGEADVRVAYAYESMLDDMVKCWRALWGRADLPFYVVQLANISNKGSYEPAGSLNWPLMREAQANARHIPNVWVSVGIDIGDLTNVPRDARHPKNKRELGERLVSLVQAGTYGIRDDTKPFASPFFEKAVIRGDKVICHFDAAAKGLKTRDGKSVGGFEIAGARGKFVPAEALIEGETIIVSSPSVKSPASVRYAWSNTCEGTNVVNASGLPLSPFRASKQ</sequence>
<name>A0A178IHH5_9BACT</name>
<dbReference type="OrthoDB" id="199992at2"/>
<dbReference type="InterPro" id="IPR017853">
    <property type="entry name" value="GH"/>
</dbReference>
<evidence type="ECO:0000313" key="4">
    <source>
        <dbReference type="EMBL" id="OAM88539.1"/>
    </source>
</evidence>
<dbReference type="STRING" id="1184151.AW736_17040"/>